<dbReference type="OrthoDB" id="2275486at2759"/>
<keyword evidence="2" id="KW-1185">Reference proteome</keyword>
<name>A0A163ITS9_ABSGL</name>
<evidence type="ECO:0000313" key="2">
    <source>
        <dbReference type="Proteomes" id="UP000078561"/>
    </source>
</evidence>
<dbReference type="InParanoid" id="A0A163ITS9"/>
<sequence>MLNPKLQCPICNQEFPAYDQRGFRNAGFTSHHNRCLERHEQQQNVAHQRDKQSCRAVRFAMAIKRRLLPAQPISPAPTNTAIERKQGIHTAYHPIPSNIDLCFLHQLAQAIVLRWFYPSQGLGQGLHHPYHLSHHQPTTVMRIALDEPPSPLRSYLLKHFHNPYNITERLDKGTLGIIGKQGRTTEDRQTHSPWICHDL</sequence>
<evidence type="ECO:0000313" key="1">
    <source>
        <dbReference type="EMBL" id="SAL95294.1"/>
    </source>
</evidence>
<proteinExistence type="predicted"/>
<reference evidence="1" key="1">
    <citation type="submission" date="2016-04" db="EMBL/GenBank/DDBJ databases">
        <authorList>
            <person name="Evans L.H."/>
            <person name="Alamgir A."/>
            <person name="Owens N."/>
            <person name="Weber N.D."/>
            <person name="Virtaneva K."/>
            <person name="Barbian K."/>
            <person name="Babar A."/>
            <person name="Rosenke K."/>
        </authorList>
    </citation>
    <scope>NUCLEOTIDE SEQUENCE [LARGE SCALE GENOMIC DNA]</scope>
    <source>
        <strain evidence="1">CBS 101.48</strain>
    </source>
</reference>
<dbReference type="AlphaFoldDB" id="A0A163ITS9"/>
<protein>
    <submittedName>
        <fullName evidence="1">Uncharacterized protein</fullName>
    </submittedName>
</protein>
<gene>
    <name evidence="1" type="primary">ABSGL_00612.1 scaffold 832</name>
</gene>
<accession>A0A163ITS9</accession>
<dbReference type="Proteomes" id="UP000078561">
    <property type="component" value="Unassembled WGS sequence"/>
</dbReference>
<organism evidence="1">
    <name type="scientific">Absidia glauca</name>
    <name type="common">Pin mould</name>
    <dbReference type="NCBI Taxonomy" id="4829"/>
    <lineage>
        <taxon>Eukaryota</taxon>
        <taxon>Fungi</taxon>
        <taxon>Fungi incertae sedis</taxon>
        <taxon>Mucoromycota</taxon>
        <taxon>Mucoromycotina</taxon>
        <taxon>Mucoromycetes</taxon>
        <taxon>Mucorales</taxon>
        <taxon>Cunninghamellaceae</taxon>
        <taxon>Absidia</taxon>
    </lineage>
</organism>
<dbReference type="EMBL" id="LT550270">
    <property type="protein sequence ID" value="SAL95294.1"/>
    <property type="molecule type" value="Genomic_DNA"/>
</dbReference>